<organism evidence="7 8">
    <name type="scientific">Natronocella acetinitrilica</name>
    <dbReference type="NCBI Taxonomy" id="414046"/>
    <lineage>
        <taxon>Bacteria</taxon>
        <taxon>Pseudomonadati</taxon>
        <taxon>Pseudomonadota</taxon>
        <taxon>Gammaproteobacteria</taxon>
        <taxon>Chromatiales</taxon>
        <taxon>Ectothiorhodospiraceae</taxon>
        <taxon>Natronocella</taxon>
    </lineage>
</organism>
<dbReference type="InterPro" id="IPR036884">
    <property type="entry name" value="2Fe-2S-bd_dom_sf"/>
</dbReference>
<dbReference type="SMART" id="SM01092">
    <property type="entry name" value="CO_deh_flav_C"/>
    <property type="match status" value="1"/>
</dbReference>
<dbReference type="Gene3D" id="1.10.150.120">
    <property type="entry name" value="[2Fe-2S]-binding domain"/>
    <property type="match status" value="1"/>
</dbReference>
<keyword evidence="8" id="KW-1185">Reference proteome</keyword>
<evidence type="ECO:0000256" key="2">
    <source>
        <dbReference type="ARBA" id="ARBA00022723"/>
    </source>
</evidence>
<dbReference type="GO" id="GO:0051537">
    <property type="term" value="F:2 iron, 2 sulfur cluster binding"/>
    <property type="evidence" value="ECO:0007669"/>
    <property type="project" value="InterPro"/>
</dbReference>
<dbReference type="SUPFAM" id="SSF55447">
    <property type="entry name" value="CO dehydrogenase flavoprotein C-terminal domain-like"/>
    <property type="match status" value="1"/>
</dbReference>
<dbReference type="RefSeq" id="WP_253480641.1">
    <property type="nucleotide sequence ID" value="NZ_JALJXV010000008.1"/>
</dbReference>
<dbReference type="Pfam" id="PF00941">
    <property type="entry name" value="FAD_binding_5"/>
    <property type="match status" value="1"/>
</dbReference>
<dbReference type="PIRSF" id="PIRSF036557">
    <property type="entry name" value="XdhA_RC"/>
    <property type="match status" value="1"/>
</dbReference>
<evidence type="ECO:0000256" key="4">
    <source>
        <dbReference type="ARBA" id="ARBA00023002"/>
    </source>
</evidence>
<dbReference type="PROSITE" id="PS51387">
    <property type="entry name" value="FAD_PCMH"/>
    <property type="match status" value="1"/>
</dbReference>
<evidence type="ECO:0000256" key="5">
    <source>
        <dbReference type="ARBA" id="ARBA00023004"/>
    </source>
</evidence>
<dbReference type="Proteomes" id="UP001205843">
    <property type="component" value="Unassembled WGS sequence"/>
</dbReference>
<reference evidence="7" key="1">
    <citation type="submission" date="2022-03" db="EMBL/GenBank/DDBJ databases">
        <title>Genomic Encyclopedia of Type Strains, Phase III (KMG-III): the genomes of soil and plant-associated and newly described type strains.</title>
        <authorList>
            <person name="Whitman W."/>
        </authorList>
    </citation>
    <scope>NUCLEOTIDE SEQUENCE</scope>
    <source>
        <strain evidence="7">ANL 6-2</strain>
    </source>
</reference>
<dbReference type="SUPFAM" id="SSF56176">
    <property type="entry name" value="FAD-binding/transporter-associated domain-like"/>
    <property type="match status" value="1"/>
</dbReference>
<dbReference type="AlphaFoldDB" id="A0AAE3G773"/>
<gene>
    <name evidence="7" type="ORF">J2T57_003205</name>
</gene>
<dbReference type="InterPro" id="IPR016166">
    <property type="entry name" value="FAD-bd_PCMH"/>
</dbReference>
<dbReference type="InterPro" id="IPR002346">
    <property type="entry name" value="Mopterin_DH_FAD-bd"/>
</dbReference>
<dbReference type="InterPro" id="IPR005107">
    <property type="entry name" value="CO_DH_flav_C"/>
</dbReference>
<dbReference type="PANTHER" id="PTHR45444">
    <property type="entry name" value="XANTHINE DEHYDROGENASE"/>
    <property type="match status" value="1"/>
</dbReference>
<dbReference type="EMBL" id="JALJXV010000008">
    <property type="protein sequence ID" value="MCP1676046.1"/>
    <property type="molecule type" value="Genomic_DNA"/>
</dbReference>
<dbReference type="NCBIfam" id="TIGR02963">
    <property type="entry name" value="xanthine_xdhA"/>
    <property type="match status" value="1"/>
</dbReference>
<keyword evidence="4 7" id="KW-0560">Oxidoreductase</keyword>
<evidence type="ECO:0000256" key="1">
    <source>
        <dbReference type="ARBA" id="ARBA00022630"/>
    </source>
</evidence>
<comment type="caution">
    <text evidence="7">The sequence shown here is derived from an EMBL/GenBank/DDBJ whole genome shotgun (WGS) entry which is preliminary data.</text>
</comment>
<dbReference type="InterPro" id="IPR036318">
    <property type="entry name" value="FAD-bd_PCMH-like_sf"/>
</dbReference>
<dbReference type="SUPFAM" id="SSF47741">
    <property type="entry name" value="CO dehydrogenase ISP C-domain like"/>
    <property type="match status" value="1"/>
</dbReference>
<protein>
    <submittedName>
        <fullName evidence="7">Xanthine dehydrogenase small subunit</fullName>
        <ecNumber evidence="7">1.17.1.4</ecNumber>
    </submittedName>
</protein>
<dbReference type="InterPro" id="IPR016167">
    <property type="entry name" value="FAD-bd_PCMH_sub1"/>
</dbReference>
<dbReference type="GO" id="GO:0071949">
    <property type="term" value="F:FAD binding"/>
    <property type="evidence" value="ECO:0007669"/>
    <property type="project" value="InterPro"/>
</dbReference>
<dbReference type="PROSITE" id="PS00197">
    <property type="entry name" value="2FE2S_FER_1"/>
    <property type="match status" value="1"/>
</dbReference>
<evidence type="ECO:0000313" key="7">
    <source>
        <dbReference type="EMBL" id="MCP1676046.1"/>
    </source>
</evidence>
<dbReference type="InterPro" id="IPR036010">
    <property type="entry name" value="2Fe-2S_ferredoxin-like_sf"/>
</dbReference>
<dbReference type="InterPro" id="IPR002888">
    <property type="entry name" value="2Fe-2S-bd"/>
</dbReference>
<dbReference type="Pfam" id="PF01799">
    <property type="entry name" value="Fer2_2"/>
    <property type="match status" value="1"/>
</dbReference>
<proteinExistence type="predicted"/>
<keyword evidence="5" id="KW-0408">Iron</keyword>
<dbReference type="InterPro" id="IPR016208">
    <property type="entry name" value="Ald_Oxase/xanthine_DH-like"/>
</dbReference>
<keyword evidence="1" id="KW-0285">Flavoprotein</keyword>
<dbReference type="EC" id="1.17.1.4" evidence="7"/>
<dbReference type="SUPFAM" id="SSF54292">
    <property type="entry name" value="2Fe-2S ferredoxin-like"/>
    <property type="match status" value="1"/>
</dbReference>
<dbReference type="GO" id="GO:0004854">
    <property type="term" value="F:xanthine dehydrogenase activity"/>
    <property type="evidence" value="ECO:0007669"/>
    <property type="project" value="UniProtKB-EC"/>
</dbReference>
<evidence type="ECO:0000256" key="3">
    <source>
        <dbReference type="ARBA" id="ARBA00022827"/>
    </source>
</evidence>
<dbReference type="InterPro" id="IPR036683">
    <property type="entry name" value="CO_DH_flav_C_dom_sf"/>
</dbReference>
<dbReference type="PANTHER" id="PTHR45444:SF3">
    <property type="entry name" value="XANTHINE DEHYDROGENASE"/>
    <property type="match status" value="1"/>
</dbReference>
<dbReference type="InterPro" id="IPR001041">
    <property type="entry name" value="2Fe-2S_ferredoxin-type"/>
</dbReference>
<dbReference type="InterPro" id="IPR012675">
    <property type="entry name" value="Beta-grasp_dom_sf"/>
</dbReference>
<dbReference type="InterPro" id="IPR016169">
    <property type="entry name" value="FAD-bd_PCMH_sub2"/>
</dbReference>
<dbReference type="Gene3D" id="3.30.43.10">
    <property type="entry name" value="Uridine Diphospho-n-acetylenolpyruvylglucosamine Reductase, domain 2"/>
    <property type="match status" value="1"/>
</dbReference>
<keyword evidence="3" id="KW-0274">FAD</keyword>
<sequence>MGQAIRFLLGFEEQSLTGVDPNMTVLEWLRTEARRTGTKEGCAEGDCGACTVVLAEPDAHGGLSYTAVNACILFLPVLHGRQLITVEHLRDPDGALHPVQAAMVKAHASQCGFCTPGFVMSLFARFHQGSAEDDLRLEDVLAGNLCRCTGYRPILDAGREVLGAGQREDHFTRREAATLARLQALDDGEPLDLSVHGRRYFAPRSVDALATRLAAEPDATLLAGGTDVGLWVTKQHRVLDNLIDTNRVVELSSIAECDQYLDIGAAVSHGRAMQPIARHYPDFGELLRRFASVQIRNTGTIGGNVANGSPIGDSMPVLIALGAELVLRRADQQRTVPIEAFYLDYRMTNLQPGEFLERVRIPLRPDCVLRCYKISKRFDQDISAACLGILLRLDGGVVQEVRIGVGGMAAIPARALATEQALTGRPWTAEAVEDAADTLEQEFQPLSDMRASADYRRRMMRQLLRRCLLEATQPELVTRVPHYREAAL</sequence>
<feature type="domain" description="FAD-binding PCMH-type" evidence="6">
    <location>
        <begin position="193"/>
        <end position="366"/>
    </location>
</feature>
<keyword evidence="2" id="KW-0479">Metal-binding</keyword>
<dbReference type="InterPro" id="IPR014307">
    <property type="entry name" value="Xanthine_DH_ssu"/>
</dbReference>
<evidence type="ECO:0000259" key="6">
    <source>
        <dbReference type="PROSITE" id="PS51387"/>
    </source>
</evidence>
<dbReference type="Pfam" id="PF00111">
    <property type="entry name" value="Fer2"/>
    <property type="match status" value="1"/>
</dbReference>
<accession>A0AAE3G773</accession>
<dbReference type="Pfam" id="PF03450">
    <property type="entry name" value="CO_deh_flav_C"/>
    <property type="match status" value="1"/>
</dbReference>
<dbReference type="GO" id="GO:0005506">
    <property type="term" value="F:iron ion binding"/>
    <property type="evidence" value="ECO:0007669"/>
    <property type="project" value="InterPro"/>
</dbReference>
<name>A0AAE3G773_9GAMM</name>
<dbReference type="InterPro" id="IPR006058">
    <property type="entry name" value="2Fe2S_fd_BS"/>
</dbReference>
<dbReference type="Gene3D" id="3.30.390.50">
    <property type="entry name" value="CO dehydrogenase flavoprotein, C-terminal domain"/>
    <property type="match status" value="1"/>
</dbReference>
<dbReference type="Gene3D" id="3.30.465.10">
    <property type="match status" value="1"/>
</dbReference>
<dbReference type="InterPro" id="IPR012175">
    <property type="entry name" value="Xanth_DH_ssu_bac"/>
</dbReference>
<evidence type="ECO:0000313" key="8">
    <source>
        <dbReference type="Proteomes" id="UP001205843"/>
    </source>
</evidence>
<dbReference type="Gene3D" id="3.10.20.30">
    <property type="match status" value="1"/>
</dbReference>